<dbReference type="InterPro" id="IPR001680">
    <property type="entry name" value="WD40_rpt"/>
</dbReference>
<dbReference type="EMBL" id="JADAQX010000821">
    <property type="protein sequence ID" value="KAF8819319.1"/>
    <property type="molecule type" value="Genomic_DNA"/>
</dbReference>
<proteinExistence type="inferred from homology"/>
<feature type="coiled-coil region" evidence="5">
    <location>
        <begin position="388"/>
        <end position="458"/>
    </location>
</feature>
<gene>
    <name evidence="6" type="ORF">IE077_001194</name>
</gene>
<dbReference type="PANTHER" id="PTHR10856:SF0">
    <property type="entry name" value="CORONIN"/>
    <property type="match status" value="1"/>
</dbReference>
<dbReference type="PROSITE" id="PS50082">
    <property type="entry name" value="WD_REPEATS_2"/>
    <property type="match status" value="2"/>
</dbReference>
<dbReference type="PROSITE" id="PS00678">
    <property type="entry name" value="WD_REPEATS_1"/>
    <property type="match status" value="1"/>
</dbReference>
<dbReference type="InterPro" id="IPR019775">
    <property type="entry name" value="WD40_repeat_CS"/>
</dbReference>
<keyword evidence="7" id="KW-1185">Reference proteome</keyword>
<name>A0ABQ7J5P2_9APIC</name>
<dbReference type="InterPro" id="IPR015943">
    <property type="entry name" value="WD40/YVTN_repeat-like_dom_sf"/>
</dbReference>
<dbReference type="InterPro" id="IPR015505">
    <property type="entry name" value="Coronin"/>
</dbReference>
<dbReference type="SMART" id="SM00320">
    <property type="entry name" value="WD40"/>
    <property type="match status" value="3"/>
</dbReference>
<keyword evidence="5" id="KW-0175">Coiled coil</keyword>
<evidence type="ECO:0000256" key="4">
    <source>
        <dbReference type="RuleBase" id="RU280818"/>
    </source>
</evidence>
<evidence type="ECO:0000256" key="1">
    <source>
        <dbReference type="ARBA" id="ARBA00022574"/>
    </source>
</evidence>
<dbReference type="PROSITE" id="PS50294">
    <property type="entry name" value="WD_REPEATS_REGION"/>
    <property type="match status" value="2"/>
</dbReference>
<evidence type="ECO:0000313" key="6">
    <source>
        <dbReference type="EMBL" id="KAF8819319.1"/>
    </source>
</evidence>
<keyword evidence="2 4" id="KW-0677">Repeat</keyword>
<dbReference type="Pfam" id="PF00400">
    <property type="entry name" value="WD40"/>
    <property type="match status" value="2"/>
</dbReference>
<protein>
    <recommendedName>
        <fullName evidence="4">Coronin</fullName>
    </recommendedName>
</protein>
<dbReference type="SMART" id="SM01167">
    <property type="entry name" value="DUF1900"/>
    <property type="match status" value="1"/>
</dbReference>
<feature type="repeat" description="WD" evidence="3">
    <location>
        <begin position="79"/>
        <end position="121"/>
    </location>
</feature>
<dbReference type="InterPro" id="IPR036322">
    <property type="entry name" value="WD40_repeat_dom_sf"/>
</dbReference>
<dbReference type="Pfam" id="PF16300">
    <property type="entry name" value="WD40_4"/>
    <property type="match status" value="1"/>
</dbReference>
<evidence type="ECO:0000256" key="3">
    <source>
        <dbReference type="PROSITE-ProRule" id="PRU00221"/>
    </source>
</evidence>
<dbReference type="PANTHER" id="PTHR10856">
    <property type="entry name" value="CORONIN"/>
    <property type="match status" value="1"/>
</dbReference>
<comment type="similarity">
    <text evidence="4">Belongs to the WD repeat coronin family.</text>
</comment>
<reference evidence="6 7" key="1">
    <citation type="journal article" date="2020" name="bioRxiv">
        <title>Metabolic contributions of an alphaproteobacterial endosymbiont in the apicomplexan Cardiosporidium cionae.</title>
        <authorList>
            <person name="Hunter E.S."/>
            <person name="Paight C.J."/>
            <person name="Lane C.E."/>
        </authorList>
    </citation>
    <scope>NUCLEOTIDE SEQUENCE [LARGE SCALE GENOMIC DNA]</scope>
    <source>
        <strain evidence="6">ESH_2018</strain>
    </source>
</reference>
<feature type="repeat" description="WD" evidence="3">
    <location>
        <begin position="28"/>
        <end position="62"/>
    </location>
</feature>
<sequence>MAASSDFLAAPWEAGGGGILGVMHIKDCVRHTSSIQDVAFSPFYASMVATASDDTTVRVWDIPPELDESPELKDSIAILSSHVKKVLFVGWNPIVDFVLATGSFDATVKLWDTNQRSPVENIKLDDVATAMQWNQNGNLLGVVTKGKQLLAFDPRTSTPGISVPCHEGSKAIKLTWLDGYAGCLDHILTTGFSKNQFREAKVWDTRQMNQPTLTLELDRASQPLYPVYDECTGSVYLAGKGDGNTRCFQFYQGALNKTGEYKSNVPIKSFTFATKVSCDTSRCEIGRMLKCENGKSIIPISFVIPRKNVSVFQEDLFPPIPVLEPSLETEEWLAGEDVTEIKRLPHLEVVSDAKRTQIIPSKLKRGTTTVTESRAVLRKKTVKINDSVDKLQLSLEDAIDKIAALEEENEELRAQLKDIKKSSNPGHGNQQQVINGLKKEINELHSSLEQRKSSASQNAQVLFGIGGYASKKAFTVMIYAPNKMKWGRPDAAPVQRIPAIP</sequence>
<dbReference type="Gene3D" id="1.20.5.1700">
    <property type="match status" value="1"/>
</dbReference>
<evidence type="ECO:0000256" key="5">
    <source>
        <dbReference type="SAM" id="Coils"/>
    </source>
</evidence>
<evidence type="ECO:0000256" key="2">
    <source>
        <dbReference type="ARBA" id="ARBA00022737"/>
    </source>
</evidence>
<evidence type="ECO:0000313" key="7">
    <source>
        <dbReference type="Proteomes" id="UP000823046"/>
    </source>
</evidence>
<dbReference type="Proteomes" id="UP000823046">
    <property type="component" value="Unassembled WGS sequence"/>
</dbReference>
<organism evidence="6 7">
    <name type="scientific">Cardiosporidium cionae</name>
    <dbReference type="NCBI Taxonomy" id="476202"/>
    <lineage>
        <taxon>Eukaryota</taxon>
        <taxon>Sar</taxon>
        <taxon>Alveolata</taxon>
        <taxon>Apicomplexa</taxon>
        <taxon>Aconoidasida</taxon>
        <taxon>Nephromycida</taxon>
        <taxon>Cardiosporidium</taxon>
    </lineage>
</organism>
<keyword evidence="1 3" id="KW-0853">WD repeat</keyword>
<comment type="caution">
    <text evidence="6">The sequence shown here is derived from an EMBL/GenBank/DDBJ whole genome shotgun (WGS) entry which is preliminary data.</text>
</comment>
<accession>A0ABQ7J5P2</accession>
<dbReference type="SUPFAM" id="SSF50978">
    <property type="entry name" value="WD40 repeat-like"/>
    <property type="match status" value="1"/>
</dbReference>
<dbReference type="Gene3D" id="2.130.10.10">
    <property type="entry name" value="YVTN repeat-like/Quinoprotein amine dehydrogenase"/>
    <property type="match status" value="1"/>
</dbReference>